<keyword evidence="5" id="KW-0472">Membrane</keyword>
<keyword evidence="7" id="KW-1185">Reference proteome</keyword>
<dbReference type="EMBL" id="JARJCM010000215">
    <property type="protein sequence ID" value="KAJ7022185.1"/>
    <property type="molecule type" value="Genomic_DNA"/>
</dbReference>
<proteinExistence type="predicted"/>
<feature type="transmembrane region" description="Helical" evidence="5">
    <location>
        <begin position="346"/>
        <end position="368"/>
    </location>
</feature>
<dbReference type="Proteomes" id="UP001218188">
    <property type="component" value="Unassembled WGS sequence"/>
</dbReference>
<evidence type="ECO:0000256" key="4">
    <source>
        <dbReference type="ARBA" id="ARBA00023242"/>
    </source>
</evidence>
<evidence type="ECO:0000256" key="1">
    <source>
        <dbReference type="ARBA" id="ARBA00004123"/>
    </source>
</evidence>
<reference evidence="6" key="1">
    <citation type="submission" date="2023-03" db="EMBL/GenBank/DDBJ databases">
        <title>Massive genome expansion in bonnet fungi (Mycena s.s.) driven by repeated elements and novel gene families across ecological guilds.</title>
        <authorList>
            <consortium name="Lawrence Berkeley National Laboratory"/>
            <person name="Harder C.B."/>
            <person name="Miyauchi S."/>
            <person name="Viragh M."/>
            <person name="Kuo A."/>
            <person name="Thoen E."/>
            <person name="Andreopoulos B."/>
            <person name="Lu D."/>
            <person name="Skrede I."/>
            <person name="Drula E."/>
            <person name="Henrissat B."/>
            <person name="Morin E."/>
            <person name="Kohler A."/>
            <person name="Barry K."/>
            <person name="LaButti K."/>
            <person name="Morin E."/>
            <person name="Salamov A."/>
            <person name="Lipzen A."/>
            <person name="Mereny Z."/>
            <person name="Hegedus B."/>
            <person name="Baldrian P."/>
            <person name="Stursova M."/>
            <person name="Weitz H."/>
            <person name="Taylor A."/>
            <person name="Grigoriev I.V."/>
            <person name="Nagy L.G."/>
            <person name="Martin F."/>
            <person name="Kauserud H."/>
        </authorList>
    </citation>
    <scope>NUCLEOTIDE SEQUENCE</scope>
    <source>
        <strain evidence="6">CBHHK200</strain>
    </source>
</reference>
<comment type="caution">
    <text evidence="6">The sequence shown here is derived from an EMBL/GenBank/DDBJ whole genome shotgun (WGS) entry which is preliminary data.</text>
</comment>
<gene>
    <name evidence="6" type="ORF">C8F04DRAFT_1272899</name>
</gene>
<dbReference type="InterPro" id="IPR036322">
    <property type="entry name" value="WD40_repeat_dom_sf"/>
</dbReference>
<evidence type="ECO:0000313" key="7">
    <source>
        <dbReference type="Proteomes" id="UP001218188"/>
    </source>
</evidence>
<name>A0AAD6S7A9_9AGAR</name>
<accession>A0AAD6S7A9</accession>
<evidence type="ECO:0000256" key="3">
    <source>
        <dbReference type="ARBA" id="ARBA00022737"/>
    </source>
</evidence>
<evidence type="ECO:0000256" key="2">
    <source>
        <dbReference type="ARBA" id="ARBA00022574"/>
    </source>
</evidence>
<keyword evidence="4" id="KW-0539">Nucleus</keyword>
<keyword evidence="5" id="KW-0812">Transmembrane</keyword>
<keyword evidence="3" id="KW-0677">Repeat</keyword>
<dbReference type="SMART" id="SM00320">
    <property type="entry name" value="WD40"/>
    <property type="match status" value="3"/>
</dbReference>
<evidence type="ECO:0000313" key="6">
    <source>
        <dbReference type="EMBL" id="KAJ7022185.1"/>
    </source>
</evidence>
<sequence>MSFPLSFLSRKPSSQKNNYVYRGALQGHFGKILSLGATDDGKLLASGGADGTRVWDLETMKEMRGPSSGGIMGATTAIVWIKRDDDPGECLFYGTQEGYVVRWRQRAGAPDFEEFFCEQLARPAEITGLAFDPLSNRLAVCNRDGVVQIHAVDSSMNLRSLYVKQIPNSSPRAIAFGAMQGVERDVLVFNLYSGQIHIVRRSEIVGKWNVGAYIADASIDASKSSMCLADPIYGVSVHRLEDDGLRKVKSFKVPATKKRTRVRKVSFANQFREIVSGSDHGLIYVFDRKDGHTVDVLRIDKVEWTQTVTATDCSGTPTILAAKSNCEDSEANEIYVWRKRAEKRGVAGMSWMTLVHAVTLLAALAFIYQNVVGGGIAQLRRSV</sequence>
<keyword evidence="5" id="KW-1133">Transmembrane helix</keyword>
<dbReference type="GO" id="GO:0000027">
    <property type="term" value="P:ribosomal large subunit assembly"/>
    <property type="evidence" value="ECO:0007669"/>
    <property type="project" value="TreeGrafter"/>
</dbReference>
<organism evidence="6 7">
    <name type="scientific">Mycena alexandri</name>
    <dbReference type="NCBI Taxonomy" id="1745969"/>
    <lineage>
        <taxon>Eukaryota</taxon>
        <taxon>Fungi</taxon>
        <taxon>Dikarya</taxon>
        <taxon>Basidiomycota</taxon>
        <taxon>Agaricomycotina</taxon>
        <taxon>Agaricomycetes</taxon>
        <taxon>Agaricomycetidae</taxon>
        <taxon>Agaricales</taxon>
        <taxon>Marasmiineae</taxon>
        <taxon>Mycenaceae</taxon>
        <taxon>Mycena</taxon>
    </lineage>
</organism>
<dbReference type="PANTHER" id="PTHR19848:SF0">
    <property type="entry name" value="NOTCHLESS PROTEIN HOMOLOG 1"/>
    <property type="match status" value="1"/>
</dbReference>
<dbReference type="AlphaFoldDB" id="A0AAD6S7A9"/>
<keyword evidence="2" id="KW-0853">WD repeat</keyword>
<dbReference type="GO" id="GO:0005730">
    <property type="term" value="C:nucleolus"/>
    <property type="evidence" value="ECO:0007669"/>
    <property type="project" value="TreeGrafter"/>
</dbReference>
<comment type="subcellular location">
    <subcellularLocation>
        <location evidence="1">Nucleus</location>
    </subcellularLocation>
</comment>
<protein>
    <submittedName>
        <fullName evidence="6">WD40-repeat-containing domain protein</fullName>
    </submittedName>
</protein>
<dbReference type="Pfam" id="PF00400">
    <property type="entry name" value="WD40"/>
    <property type="match status" value="1"/>
</dbReference>
<dbReference type="InterPro" id="IPR015943">
    <property type="entry name" value="WD40/YVTN_repeat-like_dom_sf"/>
</dbReference>
<dbReference type="Gene3D" id="2.130.10.10">
    <property type="entry name" value="YVTN repeat-like/Quinoprotein amine dehydrogenase"/>
    <property type="match status" value="2"/>
</dbReference>
<evidence type="ECO:0000256" key="5">
    <source>
        <dbReference type="SAM" id="Phobius"/>
    </source>
</evidence>
<dbReference type="SUPFAM" id="SSF50978">
    <property type="entry name" value="WD40 repeat-like"/>
    <property type="match status" value="1"/>
</dbReference>
<dbReference type="InterPro" id="IPR001680">
    <property type="entry name" value="WD40_rpt"/>
</dbReference>
<dbReference type="PANTHER" id="PTHR19848">
    <property type="entry name" value="WD40 REPEAT PROTEIN"/>
    <property type="match status" value="1"/>
</dbReference>